<dbReference type="InterPro" id="IPR011006">
    <property type="entry name" value="CheY-like_superfamily"/>
</dbReference>
<keyword evidence="10" id="KW-0067">ATP-binding</keyword>
<organism evidence="18">
    <name type="scientific">Talaromyces marneffei PM1</name>
    <dbReference type="NCBI Taxonomy" id="1077442"/>
    <lineage>
        <taxon>Eukaryota</taxon>
        <taxon>Fungi</taxon>
        <taxon>Dikarya</taxon>
        <taxon>Ascomycota</taxon>
        <taxon>Pezizomycotina</taxon>
        <taxon>Eurotiomycetes</taxon>
        <taxon>Eurotiomycetidae</taxon>
        <taxon>Eurotiales</taxon>
        <taxon>Trichocomaceae</taxon>
        <taxon>Talaromyces</taxon>
        <taxon>Talaromyces sect. Talaromyces</taxon>
    </lineage>
</organism>
<dbReference type="InterPro" id="IPR027417">
    <property type="entry name" value="P-loop_NTPase"/>
</dbReference>
<dbReference type="Pfam" id="PF13191">
    <property type="entry name" value="AAA_16"/>
    <property type="match status" value="1"/>
</dbReference>
<keyword evidence="9 18" id="KW-0418">Kinase</keyword>
<dbReference type="InterPro" id="IPR003018">
    <property type="entry name" value="GAF"/>
</dbReference>
<dbReference type="PRINTS" id="PR00344">
    <property type="entry name" value="BCTRLSENSOR"/>
</dbReference>
<dbReference type="SUPFAM" id="SSF52172">
    <property type="entry name" value="CheY-like"/>
    <property type="match status" value="1"/>
</dbReference>
<keyword evidence="4" id="KW-1003">Cell membrane</keyword>
<evidence type="ECO:0000256" key="8">
    <source>
        <dbReference type="ARBA" id="ARBA00022741"/>
    </source>
</evidence>
<sequence>MGDMEEEPKIVGLDCRANYVMLAALNYVPVCTVCTLQHPELRNRICTKEVIVIYARSDANIDQDELLRTTVDDCSISALLESIDSTQRLMATAAPYALPVPVVPPKHPSDIPSRFPNIAEPDMEEHYILGDDLPLPPARLLERLALLPGYIWDQAVEPIHSTYDNWHVAGIRQASDHDIVTPAAASSGAPSTTRDSPRTDSRPPFRHHWRSSLSESSSELSSSRIDQESYFLPVVARVSSHVVRLEREFHMLRSIVQVSDPDCNHTVRPVDLVRLPPEPGDTGPILVSIFESPGNNSLKDLIAFGPAWFSVGPHSESSSNTTPGEQVSLSVFLDFAIGACDCLEILHYGLKTIHGEIRPDAFHFNRTTGKVRLVNTGNGARSFDNALSEGWSALSREVGVKTKLQFIAPEQTGRMPTEPDSRTDIYALGVLFWMILVGKPAFTGSTPVEVVQNVLGRKLPPVSSKRMDVPDAVSAVVMKMTQKGLLDRYHTITAVKKDLEHIVKLLGDGDLDALKTFEVAQNDVSSFFTLPSQLFGREEEYQKVMNVAQKVHRRQQVLYAKIAAQANASGFTGSSSSISESRIDSFDIGDGSSDSGSLNYVTSSRHNSVAGPFGLNHVPTRDSVHSTESSLSTQRGFGSINRPKGSASAEYKSLGDSGDRDSAHVSMNTTQSSIETLNPMSRHKAATKIRRTGHTEIITITGNPGIGKTDLIQRVHPAIRKLGYIGVARLDRARRIPFEPFANILASLLRQIFSERDVTTDYHNNLRTFLRPLWPTLHQVLGLPEQLISIDQKEKPVSPKMLVAQHLLKESSKVEITKRPSFLGQIPADLFSSSTPNKTMRLMEMYLEILRHLCSQKLICVCLDDLQYADDESADLIGNICKTRIPCLLILAARKQEIESRDILSLFNAEGTSITKIELHALSEEDVARFVSATMQLSPDPRQTPLSVVVIEKSQGNPFFIRMMLETCYRKNCIWYSWRNSKWEFDIDRIFTEFVSPEYGDNLGTDFILKRFQEFPPAALSILIWATFLGSPFSFSLIQRLMEGEFWYDSPEDSKCKLATLSKALAPRSEAEAVSGLQFLVQGYIVLPGETDDEFRFAHDRFARAVSTWSECHDVDKMHFVIAQTMMKHCTKEDEMYPKSHHICQAAGLIQKRVRNRNRYRKVLQNSVRIALNSGARPTALGYSRHAIMLLQPNCWDEMAPDVYYEETLELHLSTAELLSYQGENDEALNLLTQVFRHGKTAADKSRGWIIKSKISTHAGDFNGAMDALLSSLEELGIHIRQPTTYAQCDTAFQELRDYLQPKDLDALILQTISQDRRVIALGTVLAEAMAVAFWGDDLTYMYLGVEMMKLHLFTGRFSQVGLACCHLAMTAYSRHKDLEFAARMSDLSMLIFESYAEPSSRGTGFILQSFMVEHLRVPLRAILPFIESSVEYAFNSNDPYLMLTSFGLMAATRLYLGQDMSEIETFCTDTPDEIIDWTRDVRAGVLLVAVKQVTRALQGKTSWRLPDLVMTDDQHSTVEYMEHICQRSMRSDRPHDIYWSYAMIPLYVYGHYDKIIELGTSMMNSLKRLWCLRASHITYFILPLAILTKHIDNPNAGSLESHMTLVLECKEIIDFARKACDVNYAMWSLLIEALLHEHKKGFNSAVQAYEAAMDHCEVHGFPLEEAMALELYGDFLVRRGAKRPARAMIREAIAAWMGLGAIGKAAHLSEKHEWLLKTATAPRHNDAGTQTVDSLANINQNAAVETTAAVQTNLEDDRKKHWLENSGNHVETGPLDIPSVGLDIIDLSSILEFNQVMSSELQVDKLLTKMIEIILESCSGSDMAVITTEFEDIGFAIAAIGSQDDGQKSFLDGLPFSELEDKMAQQITHYTLRTKQEVLVHNVLEDERFSIVSEGYSARHPAGRSIITLPIIQADHLLGVIHIEGKPNSFTQRNLVVLRLLCNQVCISLSNAFLFRRVRKVSATNAAMVESQKRALAAAREAEQKAKIAEAEANHNVKLKEDAARAKSVFLANVSHDLRTPMNGVIGLSELLKGTKLDKEQDNYVESIRVCADTLLTLINDILDFSKLEAGKMKISTVPLSLKETISEVVRALRYTHRDRGLETIEDLDMVPEDLVVMGDPVRLHQIFMNLLSNSYKFTPKGHVKVTAMVVREGKGRVRLECSVSDTGIGIPEEHKSRLFRPFSQADNSTARSYGGSGLGLSICKAIIEDVLGGLIWLDSTPGVGTTVTFQLVFQRAPKDSAVTAPWMQSFNQAEKHDVPRVTQVLARDLTLIPREQIRVCIAEDNPINQKIAVKFVRGLGLECEAFSDGQQAVEALCQGSKEGRPFHVVLMDVQMPVLDGYDATREIRKQTDPNVNQALVIAMTASAIEGDREKCIEAGMNNYLAKPVRSSVLSEMLDQYLAPAKPSKLRRRPITRQSCEGLRGDGAGTPGSQTSSSSISQVIGLTPVDEKLQPLLSSPPIVSPPAFSPPMLPPRVISPSATSTEQQLPERLRNSSPEQQSTSAKPDEKPPLPPRKGPDSSLS</sequence>
<dbReference type="EMBL" id="JPOX01000007">
    <property type="protein sequence ID" value="KFX50586.1"/>
    <property type="molecule type" value="Genomic_DNA"/>
</dbReference>
<dbReference type="FunFam" id="3.30.450.40:FF:000044">
    <property type="entry name" value="Putative sensor histidine kinase/response regulator"/>
    <property type="match status" value="1"/>
</dbReference>
<comment type="caution">
    <text evidence="18">The sequence shown here is derived from an EMBL/GenBank/DDBJ whole genome shotgun (WGS) entry which is preliminary data.</text>
</comment>
<keyword evidence="7" id="KW-0812">Transmembrane</keyword>
<dbReference type="FunFam" id="1.10.287.130:FF:000003">
    <property type="entry name" value="Histidine kinase"/>
    <property type="match status" value="1"/>
</dbReference>
<feature type="domain" description="Protein kinase" evidence="15">
    <location>
        <begin position="179"/>
        <end position="504"/>
    </location>
</feature>
<dbReference type="SMART" id="SM00387">
    <property type="entry name" value="HATPase_c"/>
    <property type="match status" value="1"/>
</dbReference>
<dbReference type="Pfam" id="PF00512">
    <property type="entry name" value="HisKA"/>
    <property type="match status" value="1"/>
</dbReference>
<proteinExistence type="predicted"/>
<dbReference type="FunFam" id="3.30.565.10:FF:000010">
    <property type="entry name" value="Sensor histidine kinase RcsC"/>
    <property type="match status" value="1"/>
</dbReference>
<dbReference type="Gene3D" id="3.40.50.2300">
    <property type="match status" value="1"/>
</dbReference>
<dbReference type="PANTHER" id="PTHR43047">
    <property type="entry name" value="TWO-COMPONENT HISTIDINE PROTEIN KINASE"/>
    <property type="match status" value="1"/>
</dbReference>
<comment type="subcellular location">
    <subcellularLocation>
        <location evidence="2">Cell membrane</location>
        <topology evidence="2">Multi-pass membrane protein</topology>
    </subcellularLocation>
</comment>
<dbReference type="Gene3D" id="3.30.565.10">
    <property type="entry name" value="Histidine kinase-like ATPase, C-terminal domain"/>
    <property type="match status" value="1"/>
</dbReference>
<dbReference type="InterPro" id="IPR001789">
    <property type="entry name" value="Sig_transdc_resp-reg_receiver"/>
</dbReference>
<gene>
    <name evidence="18" type="ORF">GQ26_0072610</name>
</gene>
<feature type="compositionally biased region" description="Polar residues" evidence="14">
    <location>
        <begin position="626"/>
        <end position="636"/>
    </location>
</feature>
<accession>A0A093VVC7</accession>
<dbReference type="Gene3D" id="1.10.287.130">
    <property type="match status" value="1"/>
</dbReference>
<evidence type="ECO:0000256" key="13">
    <source>
        <dbReference type="PROSITE-ProRule" id="PRU00169"/>
    </source>
</evidence>
<dbReference type="Pfam" id="PF02518">
    <property type="entry name" value="HATPase_c"/>
    <property type="match status" value="1"/>
</dbReference>
<dbReference type="InterPro" id="IPR005467">
    <property type="entry name" value="His_kinase_dom"/>
</dbReference>
<evidence type="ECO:0000256" key="4">
    <source>
        <dbReference type="ARBA" id="ARBA00022475"/>
    </source>
</evidence>
<dbReference type="CDD" id="cd17546">
    <property type="entry name" value="REC_hyHK_CKI1_RcsC-like"/>
    <property type="match status" value="1"/>
</dbReference>
<keyword evidence="11" id="KW-1133">Transmembrane helix</keyword>
<evidence type="ECO:0000256" key="3">
    <source>
        <dbReference type="ARBA" id="ARBA00012438"/>
    </source>
</evidence>
<dbReference type="EC" id="2.7.13.3" evidence="3"/>
<evidence type="ECO:0000256" key="7">
    <source>
        <dbReference type="ARBA" id="ARBA00022692"/>
    </source>
</evidence>
<dbReference type="FunFam" id="1.10.510.10:FF:000579">
    <property type="entry name" value="Sensor histidine kinase/response regulator, putative"/>
    <property type="match status" value="1"/>
</dbReference>
<dbReference type="SMART" id="SM00388">
    <property type="entry name" value="HisKA"/>
    <property type="match status" value="1"/>
</dbReference>
<feature type="region of interest" description="Disordered" evidence="14">
    <location>
        <begin position="182"/>
        <end position="210"/>
    </location>
</feature>
<dbReference type="GO" id="GO:0005524">
    <property type="term" value="F:ATP binding"/>
    <property type="evidence" value="ECO:0007669"/>
    <property type="project" value="UniProtKB-KW"/>
</dbReference>
<feature type="compositionally biased region" description="Pro residues" evidence="14">
    <location>
        <begin position="2463"/>
        <end position="2475"/>
    </location>
</feature>
<dbReference type="SUPFAM" id="SSF55874">
    <property type="entry name" value="ATPase domain of HSP90 chaperone/DNA topoisomerase II/histidine kinase"/>
    <property type="match status" value="1"/>
</dbReference>
<name>A0A093VVC7_TALMA</name>
<reference evidence="18" key="1">
    <citation type="journal article" date="2014" name="PLoS Genet.">
        <title>Signature Gene Expression Reveals Novel Clues to the Molecular Mechanisms of Dimorphic Transition in Penicillium marneffei.</title>
        <authorList>
            <person name="Yang E."/>
            <person name="Wang G."/>
            <person name="Cai J."/>
            <person name="Woo P.C."/>
            <person name="Lau S.K."/>
            <person name="Yuen K.-Y."/>
            <person name="Chow W.-N."/>
            <person name="Lin X."/>
        </authorList>
    </citation>
    <scope>NUCLEOTIDE SEQUENCE [LARGE SCALE GENOMIC DNA]</scope>
    <source>
        <strain evidence="18">PM1</strain>
    </source>
</reference>
<evidence type="ECO:0000256" key="1">
    <source>
        <dbReference type="ARBA" id="ARBA00000085"/>
    </source>
</evidence>
<dbReference type="Gene3D" id="3.30.450.40">
    <property type="match status" value="1"/>
</dbReference>
<dbReference type="PROSITE" id="PS50110">
    <property type="entry name" value="RESPONSE_REGULATORY"/>
    <property type="match status" value="1"/>
</dbReference>
<evidence type="ECO:0000259" key="16">
    <source>
        <dbReference type="PROSITE" id="PS50109"/>
    </source>
</evidence>
<feature type="modified residue" description="4-aspartylphosphate" evidence="13">
    <location>
        <position position="2334"/>
    </location>
</feature>
<feature type="region of interest" description="Disordered" evidence="14">
    <location>
        <begin position="609"/>
        <end position="671"/>
    </location>
</feature>
<dbReference type="InterPro" id="IPR003661">
    <property type="entry name" value="HisK_dim/P_dom"/>
</dbReference>
<dbReference type="PROSITE" id="PS50109">
    <property type="entry name" value="HIS_KIN"/>
    <property type="match status" value="1"/>
</dbReference>
<evidence type="ECO:0000256" key="5">
    <source>
        <dbReference type="ARBA" id="ARBA00022553"/>
    </source>
</evidence>
<evidence type="ECO:0000256" key="6">
    <source>
        <dbReference type="ARBA" id="ARBA00022679"/>
    </source>
</evidence>
<feature type="compositionally biased region" description="Low complexity" evidence="14">
    <location>
        <begin position="182"/>
        <end position="193"/>
    </location>
</feature>
<dbReference type="SUPFAM" id="SSF52540">
    <property type="entry name" value="P-loop containing nucleoside triphosphate hydrolases"/>
    <property type="match status" value="1"/>
</dbReference>
<dbReference type="InterPro" id="IPR011009">
    <property type="entry name" value="Kinase-like_dom_sf"/>
</dbReference>
<evidence type="ECO:0000256" key="11">
    <source>
        <dbReference type="ARBA" id="ARBA00022989"/>
    </source>
</evidence>
<feature type="region of interest" description="Disordered" evidence="14">
    <location>
        <begin position="2458"/>
        <end position="2525"/>
    </location>
</feature>
<dbReference type="InterPro" id="IPR041664">
    <property type="entry name" value="AAA_16"/>
</dbReference>
<evidence type="ECO:0000259" key="15">
    <source>
        <dbReference type="PROSITE" id="PS50011"/>
    </source>
</evidence>
<dbReference type="GO" id="GO:0005886">
    <property type="term" value="C:plasma membrane"/>
    <property type="evidence" value="ECO:0007669"/>
    <property type="project" value="UniProtKB-SubCell"/>
</dbReference>
<dbReference type="InterPro" id="IPR004358">
    <property type="entry name" value="Sig_transdc_His_kin-like_C"/>
</dbReference>
<dbReference type="InterPro" id="IPR000719">
    <property type="entry name" value="Prot_kinase_dom"/>
</dbReference>
<dbReference type="PROSITE" id="PS50011">
    <property type="entry name" value="PROTEIN_KINASE_DOM"/>
    <property type="match status" value="1"/>
</dbReference>
<dbReference type="InterPro" id="IPR036097">
    <property type="entry name" value="HisK_dim/P_sf"/>
</dbReference>
<protein>
    <recommendedName>
        <fullName evidence="3">histidine kinase</fullName>
        <ecNumber evidence="3">2.7.13.3</ecNumber>
    </recommendedName>
</protein>
<dbReference type="CDD" id="cd00082">
    <property type="entry name" value="HisKA"/>
    <property type="match status" value="1"/>
</dbReference>
<keyword evidence="5 13" id="KW-0597">Phosphoprotein</keyword>
<feature type="region of interest" description="Disordered" evidence="14">
    <location>
        <begin position="2406"/>
        <end position="2442"/>
    </location>
</feature>
<feature type="domain" description="Histidine kinase" evidence="16">
    <location>
        <begin position="2014"/>
        <end position="2237"/>
    </location>
</feature>
<dbReference type="PANTHER" id="PTHR43047:SF46">
    <property type="entry name" value="HISTIDINE KINASE_RESPONSE REGULATOR, PUTATIVE (AFU_ORTHOLOGUE AFUA_3G12550)-RELATED"/>
    <property type="match status" value="1"/>
</dbReference>
<keyword evidence="6" id="KW-0808">Transferase</keyword>
<evidence type="ECO:0000256" key="9">
    <source>
        <dbReference type="ARBA" id="ARBA00022777"/>
    </source>
</evidence>
<dbReference type="SMART" id="SM00065">
    <property type="entry name" value="GAF"/>
    <property type="match status" value="1"/>
</dbReference>
<keyword evidence="8" id="KW-0547">Nucleotide-binding</keyword>
<evidence type="ECO:0000313" key="18">
    <source>
        <dbReference type="EMBL" id="KFX50586.1"/>
    </source>
</evidence>
<dbReference type="SUPFAM" id="SSF56112">
    <property type="entry name" value="Protein kinase-like (PK-like)"/>
    <property type="match status" value="1"/>
</dbReference>
<dbReference type="FunFam" id="3.40.50.2300:FF:000285">
    <property type="entry name" value="Putative sensor histidine kinase/response regulator"/>
    <property type="match status" value="1"/>
</dbReference>
<dbReference type="Pfam" id="PF13185">
    <property type="entry name" value="GAF_2"/>
    <property type="match status" value="1"/>
</dbReference>
<dbReference type="InterPro" id="IPR036890">
    <property type="entry name" value="HATPase_C_sf"/>
</dbReference>
<comment type="catalytic activity">
    <reaction evidence="1">
        <text>ATP + protein L-histidine = ADP + protein N-phospho-L-histidine.</text>
        <dbReference type="EC" id="2.7.13.3"/>
    </reaction>
</comment>
<dbReference type="eggNOG" id="KOG0519">
    <property type="taxonomic scope" value="Eukaryota"/>
</dbReference>
<evidence type="ECO:0000256" key="10">
    <source>
        <dbReference type="ARBA" id="ARBA00022840"/>
    </source>
</evidence>
<evidence type="ECO:0000259" key="17">
    <source>
        <dbReference type="PROSITE" id="PS50110"/>
    </source>
</evidence>
<feature type="domain" description="Response regulatory" evidence="17">
    <location>
        <begin position="2280"/>
        <end position="2403"/>
    </location>
</feature>
<dbReference type="CDD" id="cd16922">
    <property type="entry name" value="HATPase_EvgS-ArcB-TorS-like"/>
    <property type="match status" value="1"/>
</dbReference>
<dbReference type="GO" id="GO:0009927">
    <property type="term" value="F:histidine phosphotransfer kinase activity"/>
    <property type="evidence" value="ECO:0007669"/>
    <property type="project" value="TreeGrafter"/>
</dbReference>
<feature type="compositionally biased region" description="Polar residues" evidence="14">
    <location>
        <begin position="2496"/>
        <end position="2506"/>
    </location>
</feature>
<evidence type="ECO:0000256" key="2">
    <source>
        <dbReference type="ARBA" id="ARBA00004651"/>
    </source>
</evidence>
<dbReference type="SMART" id="SM00448">
    <property type="entry name" value="REC"/>
    <property type="match status" value="1"/>
</dbReference>
<dbReference type="SUPFAM" id="SSF55781">
    <property type="entry name" value="GAF domain-like"/>
    <property type="match status" value="1"/>
</dbReference>
<dbReference type="InterPro" id="IPR003594">
    <property type="entry name" value="HATPase_dom"/>
</dbReference>
<dbReference type="Gene3D" id="1.10.510.10">
    <property type="entry name" value="Transferase(Phosphotransferase) domain 1"/>
    <property type="match status" value="1"/>
</dbReference>
<keyword evidence="12" id="KW-0472">Membrane</keyword>
<dbReference type="Pfam" id="PF00072">
    <property type="entry name" value="Response_reg"/>
    <property type="match status" value="1"/>
</dbReference>
<evidence type="ECO:0000256" key="12">
    <source>
        <dbReference type="ARBA" id="ARBA00023136"/>
    </source>
</evidence>
<dbReference type="GO" id="GO:0000155">
    <property type="term" value="F:phosphorelay sensor kinase activity"/>
    <property type="evidence" value="ECO:0007669"/>
    <property type="project" value="InterPro"/>
</dbReference>
<dbReference type="SUPFAM" id="SSF47384">
    <property type="entry name" value="Homodimeric domain of signal transducing histidine kinase"/>
    <property type="match status" value="1"/>
</dbReference>
<dbReference type="InterPro" id="IPR029016">
    <property type="entry name" value="GAF-like_dom_sf"/>
</dbReference>
<evidence type="ECO:0000256" key="14">
    <source>
        <dbReference type="SAM" id="MobiDB-lite"/>
    </source>
</evidence>